<evidence type="ECO:0000313" key="10">
    <source>
        <dbReference type="Proteomes" id="UP000662939"/>
    </source>
</evidence>
<evidence type="ECO:0000256" key="4">
    <source>
        <dbReference type="HAMAP-Rule" id="MF_00047"/>
    </source>
</evidence>
<comment type="function">
    <text evidence="4">Cell wall formation.</text>
</comment>
<dbReference type="UniPathway" id="UPA00219"/>
<gene>
    <name evidence="4" type="primary">ddl</name>
    <name evidence="9" type="ORF">JQS30_16735</name>
</gene>
<dbReference type="PROSITE" id="PS50975">
    <property type="entry name" value="ATP_GRASP"/>
    <property type="match status" value="1"/>
</dbReference>
<dbReference type="GO" id="GO:0009252">
    <property type="term" value="P:peptidoglycan biosynthetic process"/>
    <property type="evidence" value="ECO:0007669"/>
    <property type="project" value="UniProtKB-UniRule"/>
</dbReference>
<proteinExistence type="inferred from homology"/>
<dbReference type="GO" id="GO:0071555">
    <property type="term" value="P:cell wall organization"/>
    <property type="evidence" value="ECO:0007669"/>
    <property type="project" value="UniProtKB-KW"/>
</dbReference>
<feature type="binding site" evidence="6">
    <location>
        <position position="257"/>
    </location>
    <ligand>
        <name>Mg(2+)</name>
        <dbReference type="ChEBI" id="CHEBI:18420"/>
        <label>1</label>
    </ligand>
</feature>
<dbReference type="PANTHER" id="PTHR23132:SF23">
    <property type="entry name" value="D-ALANINE--D-ALANINE LIGASE B"/>
    <property type="match status" value="1"/>
</dbReference>
<dbReference type="KEGG" id="nav:JQS30_16735"/>
<comment type="similarity">
    <text evidence="1 4">Belongs to the D-alanine--D-alanine ligase family.</text>
</comment>
<dbReference type="PIRSF" id="PIRSF039102">
    <property type="entry name" value="Ddl/VanB"/>
    <property type="match status" value="1"/>
</dbReference>
<evidence type="ECO:0000259" key="8">
    <source>
        <dbReference type="PROSITE" id="PS50975"/>
    </source>
</evidence>
<dbReference type="InterPro" id="IPR013815">
    <property type="entry name" value="ATP_grasp_subdomain_1"/>
</dbReference>
<dbReference type="GO" id="GO:0008716">
    <property type="term" value="F:D-alanine-D-alanine ligase activity"/>
    <property type="evidence" value="ECO:0007669"/>
    <property type="project" value="UniProtKB-UniRule"/>
</dbReference>
<feature type="binding site" evidence="6">
    <location>
        <position position="272"/>
    </location>
    <ligand>
        <name>Mg(2+)</name>
        <dbReference type="ChEBI" id="CHEBI:18420"/>
        <label>2</label>
    </ligand>
</feature>
<feature type="active site" evidence="5">
    <location>
        <position position="281"/>
    </location>
</feature>
<sequence length="310" mass="33275">MVIAGGMSYERDISMRSGQRIASALQRRGVSCELHDLDKSLLHSIRTNPPQVLFPALHGAAGEDGSLRKILELLDVPFVGATASGSRRAWNKDSAKDLLRQANLPTPDWMVLSQTAFSDYGAADLLDSIVERFGLPLAVKPTAGGSGLGVHVVENESDFPGAMMGCFAYGDKALLEKYVAGRDIAVAVVDLGEGPEALPAVEIAPLSGVYDFVARYNAGATRWHVPARLDKALSQQVAELAIAAHDVLGLRDLSRVDMMVSDDGQVRILEVNVAPGMTDTSLWPMGVEAAQRDFADVLVALIEQAKRRRS</sequence>
<evidence type="ECO:0000256" key="1">
    <source>
        <dbReference type="ARBA" id="ARBA00010871"/>
    </source>
</evidence>
<keyword evidence="7" id="KW-0547">Nucleotide-binding</keyword>
<feature type="binding site" evidence="6">
    <location>
        <position position="270"/>
    </location>
    <ligand>
        <name>Mg(2+)</name>
        <dbReference type="ChEBI" id="CHEBI:18420"/>
        <label>1</label>
    </ligand>
</feature>
<keyword evidence="6" id="KW-0460">Magnesium</keyword>
<evidence type="ECO:0000313" key="9">
    <source>
        <dbReference type="EMBL" id="QSB07116.1"/>
    </source>
</evidence>
<dbReference type="SUPFAM" id="SSF52440">
    <property type="entry name" value="PreATP-grasp domain"/>
    <property type="match status" value="1"/>
</dbReference>
<dbReference type="GO" id="GO:0005737">
    <property type="term" value="C:cytoplasm"/>
    <property type="evidence" value="ECO:0007669"/>
    <property type="project" value="UniProtKB-SubCell"/>
</dbReference>
<keyword evidence="6" id="KW-0464">Manganese</keyword>
<dbReference type="InterPro" id="IPR011761">
    <property type="entry name" value="ATP-grasp"/>
</dbReference>
<dbReference type="Gene3D" id="3.30.1490.20">
    <property type="entry name" value="ATP-grasp fold, A domain"/>
    <property type="match status" value="1"/>
</dbReference>
<evidence type="ECO:0000256" key="6">
    <source>
        <dbReference type="PIRSR" id="PIRSR039102-3"/>
    </source>
</evidence>
<dbReference type="EMBL" id="CP070496">
    <property type="protein sequence ID" value="QSB07116.1"/>
    <property type="molecule type" value="Genomic_DNA"/>
</dbReference>
<comment type="catalytic activity">
    <reaction evidence="4">
        <text>2 D-alanine + ATP = D-alanyl-D-alanine + ADP + phosphate + H(+)</text>
        <dbReference type="Rhea" id="RHEA:11224"/>
        <dbReference type="ChEBI" id="CHEBI:15378"/>
        <dbReference type="ChEBI" id="CHEBI:30616"/>
        <dbReference type="ChEBI" id="CHEBI:43474"/>
        <dbReference type="ChEBI" id="CHEBI:57416"/>
        <dbReference type="ChEBI" id="CHEBI:57822"/>
        <dbReference type="ChEBI" id="CHEBI:456216"/>
        <dbReference type="EC" id="6.3.2.4"/>
    </reaction>
</comment>
<keyword evidence="10" id="KW-1185">Reference proteome</keyword>
<dbReference type="NCBIfam" id="NF002378">
    <property type="entry name" value="PRK01372.1"/>
    <property type="match status" value="1"/>
</dbReference>
<dbReference type="AlphaFoldDB" id="A0A895XX71"/>
<dbReference type="EC" id="6.3.2.4" evidence="4"/>
<dbReference type="InterPro" id="IPR005905">
    <property type="entry name" value="D_ala_D_ala"/>
</dbReference>
<feature type="binding site" evidence="6">
    <location>
        <position position="270"/>
    </location>
    <ligand>
        <name>Mg(2+)</name>
        <dbReference type="ChEBI" id="CHEBI:18420"/>
        <label>2</label>
    </ligand>
</feature>
<dbReference type="HAMAP" id="MF_00047">
    <property type="entry name" value="Dala_Dala_lig"/>
    <property type="match status" value="1"/>
</dbReference>
<name>A0A895XX71_9ACTN</name>
<comment type="cofactor">
    <cofactor evidence="6">
        <name>Mg(2+)</name>
        <dbReference type="ChEBI" id="CHEBI:18420"/>
    </cofactor>
    <cofactor evidence="6">
        <name>Mn(2+)</name>
        <dbReference type="ChEBI" id="CHEBI:29035"/>
    </cofactor>
    <text evidence="6">Binds 2 magnesium or manganese ions per subunit.</text>
</comment>
<keyword evidence="4" id="KW-0573">Peptidoglycan synthesis</keyword>
<dbReference type="Gene3D" id="3.40.50.20">
    <property type="match status" value="1"/>
</dbReference>
<evidence type="ECO:0000256" key="3">
    <source>
        <dbReference type="ARBA" id="ARBA00023316"/>
    </source>
</evidence>
<dbReference type="InterPro" id="IPR011127">
    <property type="entry name" value="Dala_Dala_lig_N"/>
</dbReference>
<dbReference type="PANTHER" id="PTHR23132">
    <property type="entry name" value="D-ALANINE--D-ALANINE LIGASE"/>
    <property type="match status" value="1"/>
</dbReference>
<dbReference type="GO" id="GO:0008360">
    <property type="term" value="P:regulation of cell shape"/>
    <property type="evidence" value="ECO:0007669"/>
    <property type="project" value="UniProtKB-KW"/>
</dbReference>
<evidence type="ECO:0000256" key="2">
    <source>
        <dbReference type="ARBA" id="ARBA00022598"/>
    </source>
</evidence>
<keyword evidence="4" id="KW-0963">Cytoplasm</keyword>
<dbReference type="GO" id="GO:0005524">
    <property type="term" value="F:ATP binding"/>
    <property type="evidence" value="ECO:0007669"/>
    <property type="project" value="UniProtKB-UniRule"/>
</dbReference>
<dbReference type="Pfam" id="PF07478">
    <property type="entry name" value="Dala_Dala_lig_C"/>
    <property type="match status" value="1"/>
</dbReference>
<accession>A0A895XX71</accession>
<comment type="pathway">
    <text evidence="4">Cell wall biogenesis; peptidoglycan biosynthesis.</text>
</comment>
<dbReference type="Gene3D" id="3.30.470.20">
    <property type="entry name" value="ATP-grasp fold, B domain"/>
    <property type="match status" value="1"/>
</dbReference>
<feature type="active site" evidence="5">
    <location>
        <position position="146"/>
    </location>
</feature>
<keyword evidence="3 4" id="KW-0961">Cell wall biogenesis/degradation</keyword>
<comment type="subcellular location">
    <subcellularLocation>
        <location evidence="4">Cytoplasm</location>
    </subcellularLocation>
</comment>
<dbReference type="SUPFAM" id="SSF56059">
    <property type="entry name" value="Glutathione synthetase ATP-binding domain-like"/>
    <property type="match status" value="1"/>
</dbReference>
<reference evidence="9" key="1">
    <citation type="submission" date="2021-02" db="EMBL/GenBank/DDBJ databases">
        <title>Natronoglycomyces albus gen. nov., sp. nov, a haloalkaliphilic actinobacterium from a soda solonchak soil.</title>
        <authorList>
            <person name="Sorokin D.Y."/>
            <person name="Khijniak T.V."/>
            <person name="Zakharycheva A.P."/>
            <person name="Boueva O.V."/>
            <person name="Ariskina E.V."/>
            <person name="Hahnke R.L."/>
            <person name="Bunk B."/>
            <person name="Sproer C."/>
            <person name="Schumann P."/>
            <person name="Evtushenko L.I."/>
            <person name="Kublanov I.V."/>
        </authorList>
    </citation>
    <scope>NUCLEOTIDE SEQUENCE</scope>
    <source>
        <strain evidence="9">DSM 106290</strain>
    </source>
</reference>
<keyword evidence="2 4" id="KW-0436">Ligase</keyword>
<keyword evidence="4" id="KW-0133">Cell shape</keyword>
<dbReference type="InterPro" id="IPR016185">
    <property type="entry name" value="PreATP-grasp_dom_sf"/>
</dbReference>
<protein>
    <recommendedName>
        <fullName evidence="4">D-alanine--D-alanine ligase</fullName>
        <ecNumber evidence="4">6.3.2.4</ecNumber>
    </recommendedName>
    <alternativeName>
        <fullName evidence="4">D-Ala-D-Ala ligase</fullName>
    </alternativeName>
    <alternativeName>
        <fullName evidence="4">D-alanylalanine synthetase</fullName>
    </alternativeName>
</protein>
<feature type="domain" description="ATP-grasp" evidence="8">
    <location>
        <begin position="96"/>
        <end position="303"/>
    </location>
</feature>
<organism evidence="9 10">
    <name type="scientific">Natronoglycomyces albus</name>
    <dbReference type="NCBI Taxonomy" id="2811108"/>
    <lineage>
        <taxon>Bacteria</taxon>
        <taxon>Bacillati</taxon>
        <taxon>Actinomycetota</taxon>
        <taxon>Actinomycetes</taxon>
        <taxon>Glycomycetales</taxon>
        <taxon>Glycomycetaceae</taxon>
        <taxon>Natronoglycomyces</taxon>
    </lineage>
</organism>
<keyword evidence="7" id="KW-0067">ATP-binding</keyword>
<evidence type="ECO:0000256" key="5">
    <source>
        <dbReference type="PIRSR" id="PIRSR039102-1"/>
    </source>
</evidence>
<dbReference type="Proteomes" id="UP000662939">
    <property type="component" value="Chromosome"/>
</dbReference>
<dbReference type="GO" id="GO:0046872">
    <property type="term" value="F:metal ion binding"/>
    <property type="evidence" value="ECO:0007669"/>
    <property type="project" value="UniProtKB-KW"/>
</dbReference>
<evidence type="ECO:0000256" key="7">
    <source>
        <dbReference type="PROSITE-ProRule" id="PRU00409"/>
    </source>
</evidence>
<keyword evidence="6" id="KW-0479">Metal-binding</keyword>
<feature type="active site" evidence="5">
    <location>
        <position position="10"/>
    </location>
</feature>
<dbReference type="Pfam" id="PF01820">
    <property type="entry name" value="Dala_Dala_lig_N"/>
    <property type="match status" value="1"/>
</dbReference>
<dbReference type="InterPro" id="IPR011095">
    <property type="entry name" value="Dala_Dala_lig_C"/>
</dbReference>